<evidence type="ECO:0000313" key="6">
    <source>
        <dbReference type="Proteomes" id="UP000284531"/>
    </source>
</evidence>
<dbReference type="InterPro" id="IPR051159">
    <property type="entry name" value="Hexapeptide_acetyltransf"/>
</dbReference>
<dbReference type="Gene3D" id="2.160.10.10">
    <property type="entry name" value="Hexapeptide repeat proteins"/>
    <property type="match status" value="1"/>
</dbReference>
<sequence>MIEKIKSNPRLKAFVLWSIAPKRNPKPRLWVKWFVNPFIHKKGKGSTIRRRSRIDVFPWNRFEIGKLTTIEDFCTVNNGSGPVLLGDRVRVGIGSVIIGPVRMGSGSGLGQHVFVAGFNHGYSDGGRNSSQQPLDIKPTIIEEEAHIGANSVVVAGVTIGKRSQVGAGSVVTKDIPPFCVAVGNPAKVVKRFNHEKEIWERVSEN</sequence>
<keyword evidence="2 5" id="KW-0808">Transferase</keyword>
<dbReference type="InterPro" id="IPR018357">
    <property type="entry name" value="Hexapep_transf_CS"/>
</dbReference>
<name>A0A419X3E9_9BACT</name>
<keyword evidence="3" id="KW-0677">Repeat</keyword>
<dbReference type="OrthoDB" id="9812571at2"/>
<dbReference type="Proteomes" id="UP000284531">
    <property type="component" value="Unassembled WGS sequence"/>
</dbReference>
<dbReference type="PROSITE" id="PS00101">
    <property type="entry name" value="HEXAPEP_TRANSFERASES"/>
    <property type="match status" value="1"/>
</dbReference>
<dbReference type="PANTHER" id="PTHR23416:SF23">
    <property type="entry name" value="ACETYLTRANSFERASE C18B11.09C-RELATED"/>
    <property type="match status" value="1"/>
</dbReference>
<evidence type="ECO:0000256" key="4">
    <source>
        <dbReference type="ARBA" id="ARBA00023315"/>
    </source>
</evidence>
<proteinExistence type="inferred from homology"/>
<protein>
    <submittedName>
        <fullName evidence="5">Acetyltransferase-like isoleucine patch superfamily enzyme</fullName>
    </submittedName>
</protein>
<evidence type="ECO:0000313" key="5">
    <source>
        <dbReference type="EMBL" id="RKE02139.1"/>
    </source>
</evidence>
<keyword evidence="6" id="KW-1185">Reference proteome</keyword>
<dbReference type="EMBL" id="RAPQ01000009">
    <property type="protein sequence ID" value="RKE02139.1"/>
    <property type="molecule type" value="Genomic_DNA"/>
</dbReference>
<dbReference type="Pfam" id="PF14602">
    <property type="entry name" value="Hexapep_2"/>
    <property type="match status" value="1"/>
</dbReference>
<dbReference type="AlphaFoldDB" id="A0A419X3E9"/>
<dbReference type="CDD" id="cd04647">
    <property type="entry name" value="LbH_MAT_like"/>
    <property type="match status" value="1"/>
</dbReference>
<dbReference type="RefSeq" id="WP_120239998.1">
    <property type="nucleotide sequence ID" value="NZ_RAPQ01000009.1"/>
</dbReference>
<evidence type="ECO:0000256" key="3">
    <source>
        <dbReference type="ARBA" id="ARBA00022737"/>
    </source>
</evidence>
<accession>A0A419X3E9</accession>
<evidence type="ECO:0000256" key="1">
    <source>
        <dbReference type="ARBA" id="ARBA00007274"/>
    </source>
</evidence>
<evidence type="ECO:0000256" key="2">
    <source>
        <dbReference type="ARBA" id="ARBA00022679"/>
    </source>
</evidence>
<keyword evidence="4" id="KW-0012">Acyltransferase</keyword>
<dbReference type="SUPFAM" id="SSF51161">
    <property type="entry name" value="Trimeric LpxA-like enzymes"/>
    <property type="match status" value="1"/>
</dbReference>
<organism evidence="5 6">
    <name type="scientific">Marinifilum flexuosum</name>
    <dbReference type="NCBI Taxonomy" id="1117708"/>
    <lineage>
        <taxon>Bacteria</taxon>
        <taxon>Pseudomonadati</taxon>
        <taxon>Bacteroidota</taxon>
        <taxon>Bacteroidia</taxon>
        <taxon>Marinilabiliales</taxon>
        <taxon>Marinifilaceae</taxon>
    </lineage>
</organism>
<reference evidence="5 6" key="1">
    <citation type="submission" date="2018-09" db="EMBL/GenBank/DDBJ databases">
        <title>Genomic Encyclopedia of Archaeal and Bacterial Type Strains, Phase II (KMG-II): from individual species to whole genera.</title>
        <authorList>
            <person name="Goeker M."/>
        </authorList>
    </citation>
    <scope>NUCLEOTIDE SEQUENCE [LARGE SCALE GENOMIC DNA]</scope>
    <source>
        <strain evidence="5 6">DSM 21950</strain>
    </source>
</reference>
<dbReference type="InterPro" id="IPR011004">
    <property type="entry name" value="Trimer_LpxA-like_sf"/>
</dbReference>
<dbReference type="PANTHER" id="PTHR23416">
    <property type="entry name" value="SIALIC ACID SYNTHASE-RELATED"/>
    <property type="match status" value="1"/>
</dbReference>
<dbReference type="GO" id="GO:0008374">
    <property type="term" value="F:O-acyltransferase activity"/>
    <property type="evidence" value="ECO:0007669"/>
    <property type="project" value="TreeGrafter"/>
</dbReference>
<dbReference type="InterPro" id="IPR001451">
    <property type="entry name" value="Hexapep"/>
</dbReference>
<gene>
    <name evidence="5" type="ORF">BXY64_2222</name>
</gene>
<comment type="caution">
    <text evidence="5">The sequence shown here is derived from an EMBL/GenBank/DDBJ whole genome shotgun (WGS) entry which is preliminary data.</text>
</comment>
<dbReference type="GO" id="GO:0005829">
    <property type="term" value="C:cytosol"/>
    <property type="evidence" value="ECO:0007669"/>
    <property type="project" value="TreeGrafter"/>
</dbReference>
<comment type="similarity">
    <text evidence="1">Belongs to the transferase hexapeptide repeat family.</text>
</comment>